<keyword evidence="3" id="KW-1185">Reference proteome</keyword>
<dbReference type="EMBL" id="UZAU01000697">
    <property type="status" value="NOT_ANNOTATED_CDS"/>
    <property type="molecule type" value="Genomic_DNA"/>
</dbReference>
<dbReference type="Proteomes" id="UP000596661">
    <property type="component" value="Chromosome 8"/>
</dbReference>
<evidence type="ECO:0000313" key="3">
    <source>
        <dbReference type="Proteomes" id="UP000596661"/>
    </source>
</evidence>
<feature type="region of interest" description="Disordered" evidence="1">
    <location>
        <begin position="1"/>
        <end position="30"/>
    </location>
</feature>
<accession>A0A803Q7G8</accession>
<reference evidence="2" key="2">
    <citation type="submission" date="2021-03" db="UniProtKB">
        <authorList>
            <consortium name="EnsemblPlants"/>
        </authorList>
    </citation>
    <scope>IDENTIFICATION</scope>
</reference>
<evidence type="ECO:0000313" key="2">
    <source>
        <dbReference type="EnsemblPlants" id="cds.evm.model.08.1056"/>
    </source>
</evidence>
<reference evidence="2" key="1">
    <citation type="submission" date="2018-11" db="EMBL/GenBank/DDBJ databases">
        <authorList>
            <person name="Grassa J C."/>
        </authorList>
    </citation>
    <scope>NUCLEOTIDE SEQUENCE [LARGE SCALE GENOMIC DNA]</scope>
</reference>
<organism evidence="2 3">
    <name type="scientific">Cannabis sativa</name>
    <name type="common">Hemp</name>
    <name type="synonym">Marijuana</name>
    <dbReference type="NCBI Taxonomy" id="3483"/>
    <lineage>
        <taxon>Eukaryota</taxon>
        <taxon>Viridiplantae</taxon>
        <taxon>Streptophyta</taxon>
        <taxon>Embryophyta</taxon>
        <taxon>Tracheophyta</taxon>
        <taxon>Spermatophyta</taxon>
        <taxon>Magnoliopsida</taxon>
        <taxon>eudicotyledons</taxon>
        <taxon>Gunneridae</taxon>
        <taxon>Pentapetalae</taxon>
        <taxon>rosids</taxon>
        <taxon>fabids</taxon>
        <taxon>Rosales</taxon>
        <taxon>Cannabaceae</taxon>
        <taxon>Cannabis</taxon>
    </lineage>
</organism>
<name>A0A803Q7G8_CANSA</name>
<evidence type="ECO:0000256" key="1">
    <source>
        <dbReference type="SAM" id="MobiDB-lite"/>
    </source>
</evidence>
<sequence length="85" mass="9392">MEMENGTKHPKEGLQSEAMVEPKDISQKKYGVELEDNADQTNVLEGFRQAGLEGYQLARDRARRGINPSARFAKANLIAFALAAV</sequence>
<proteinExistence type="predicted"/>
<dbReference type="EnsemblPlants" id="evm.model.08.1056">
    <property type="protein sequence ID" value="cds.evm.model.08.1056"/>
    <property type="gene ID" value="evm.TU.08.1056"/>
</dbReference>
<dbReference type="Gramene" id="evm.model.08.1056">
    <property type="protein sequence ID" value="cds.evm.model.08.1056"/>
    <property type="gene ID" value="evm.TU.08.1056"/>
</dbReference>
<dbReference type="AlphaFoldDB" id="A0A803Q7G8"/>
<protein>
    <submittedName>
        <fullName evidence="2">Uncharacterized protein</fullName>
    </submittedName>
</protein>